<keyword evidence="1" id="KW-0433">Leucine-rich repeat</keyword>
<dbReference type="InterPro" id="IPR032675">
    <property type="entry name" value="LRR_dom_sf"/>
</dbReference>
<dbReference type="GO" id="GO:0007165">
    <property type="term" value="P:signal transduction"/>
    <property type="evidence" value="ECO:0007669"/>
    <property type="project" value="InterPro"/>
</dbReference>
<dbReference type="Gramene" id="ESR55155">
    <property type="protein sequence ID" value="ESR55155"/>
    <property type="gene ID" value="CICLE_v10023434mg"/>
</dbReference>
<proteinExistence type="predicted"/>
<dbReference type="Pfam" id="PF20160">
    <property type="entry name" value="C-JID"/>
    <property type="match status" value="1"/>
</dbReference>
<dbReference type="KEGG" id="cic:CICLE_v10023434mg"/>
<evidence type="ECO:0000256" key="3">
    <source>
        <dbReference type="ARBA" id="ARBA00022821"/>
    </source>
</evidence>
<reference evidence="5 6" key="1">
    <citation type="submission" date="2013-10" db="EMBL/GenBank/DDBJ databases">
        <authorList>
            <consortium name="International Citrus Genome Consortium"/>
            <person name="Jenkins J."/>
            <person name="Schmutz J."/>
            <person name="Prochnik S."/>
            <person name="Rokhsar D."/>
            <person name="Gmitter F."/>
            <person name="Ollitrault P."/>
            <person name="Machado M."/>
            <person name="Talon M."/>
            <person name="Wincker P."/>
            <person name="Jaillon O."/>
            <person name="Morgante M."/>
        </authorList>
    </citation>
    <scope>NUCLEOTIDE SEQUENCE</scope>
    <source>
        <strain evidence="6">cv. Clemenules</strain>
    </source>
</reference>
<sequence length="615" mass="70962">MASSSRNNKKYDVFVSFRREDTRDNFTSHLCSALCQQNIQTFIDDQLNRGDEILESLANAIEVLAISVIVFSEGYDGLDDKEKNIFLDVACFFQGEDVNLVMNFLNASGFYPEIGISVLVDKSLILISNNNKITMHDLKQEFGQEIIREESINPENRSRLWHHKDTYEVLTYNTGTEKIEGICLDMSKVKDIYPNPSTFTKMRKLRFLKFYSSSFNGENKCKVSYLQDPGFAEEKYFHWHGYPLKSLPSKLSAEKLIFLEMPGSDIEQLWDGVKLNRIIHDSCRKLIAKIPNPTLIPHPNKLVILNRRDSKSLKSLPARIFNLEFLTKLDLSGCSKLKKLPEISSSNISRLYLSGTAIKELPSSFELLLRLWWLDLSDCKMLKSLPSILCKLKSLGVLNLRVKTNIEKIPKSIIQLFVLRYLLLNCCEGHESLPKHPFLVRWLDGDRCPAGQPLIGIIEDAMRIEHMGHVVAARWKQVREKRGFPMEKSHVVLARNEIPRWFNFQSEGSFITLEMPPDFFNNNRVLGFAFSAILAFSDRHVDCGRWFSFSCELKVKTTKDCDLHDTRLFQSSVNYVESDHLHFGYYLFCEEDFNGFWKCNSIPEAVHFNVFPPLK</sequence>
<evidence type="ECO:0000259" key="4">
    <source>
        <dbReference type="PROSITE" id="PS50104"/>
    </source>
</evidence>
<dbReference type="Proteomes" id="UP000030687">
    <property type="component" value="Unassembled WGS sequence"/>
</dbReference>
<dbReference type="Pfam" id="PF01582">
    <property type="entry name" value="TIR"/>
    <property type="match status" value="1"/>
</dbReference>
<dbReference type="InterPro" id="IPR011713">
    <property type="entry name" value="Leu-rich_rpt_3"/>
</dbReference>
<keyword evidence="6" id="KW-1185">Reference proteome</keyword>
<accession>V4TTW7</accession>
<dbReference type="InterPro" id="IPR045344">
    <property type="entry name" value="C-JID"/>
</dbReference>
<dbReference type="GO" id="GO:0006952">
    <property type="term" value="P:defense response"/>
    <property type="evidence" value="ECO:0007669"/>
    <property type="project" value="UniProtKB-KW"/>
</dbReference>
<name>V4TTW7_CITCL</name>
<keyword evidence="2" id="KW-0677">Repeat</keyword>
<feature type="non-terminal residue" evidence="5">
    <location>
        <position position="615"/>
    </location>
</feature>
<dbReference type="SMART" id="SM00255">
    <property type="entry name" value="TIR"/>
    <property type="match status" value="1"/>
</dbReference>
<dbReference type="InParanoid" id="V4TTW7"/>
<dbReference type="PANTHER" id="PTHR11017">
    <property type="entry name" value="LEUCINE-RICH REPEAT-CONTAINING PROTEIN"/>
    <property type="match status" value="1"/>
</dbReference>
<gene>
    <name evidence="5" type="ORF">CICLE_v10023434mg</name>
</gene>
<evidence type="ECO:0000256" key="1">
    <source>
        <dbReference type="ARBA" id="ARBA00022614"/>
    </source>
</evidence>
<dbReference type="AlphaFoldDB" id="V4TTW7"/>
<dbReference type="Gene3D" id="3.40.50.10140">
    <property type="entry name" value="Toll/interleukin-1 receptor homology (TIR) domain"/>
    <property type="match status" value="1"/>
</dbReference>
<dbReference type="Pfam" id="PF07725">
    <property type="entry name" value="LRR_3"/>
    <property type="match status" value="1"/>
</dbReference>
<dbReference type="InterPro" id="IPR036390">
    <property type="entry name" value="WH_DNA-bd_sf"/>
</dbReference>
<evidence type="ECO:0000256" key="2">
    <source>
        <dbReference type="ARBA" id="ARBA00022737"/>
    </source>
</evidence>
<dbReference type="InterPro" id="IPR000157">
    <property type="entry name" value="TIR_dom"/>
</dbReference>
<dbReference type="InterPro" id="IPR058192">
    <property type="entry name" value="WHD_ROQ1-like"/>
</dbReference>
<dbReference type="SUPFAM" id="SSF46785">
    <property type="entry name" value="Winged helix' DNA-binding domain"/>
    <property type="match status" value="1"/>
</dbReference>
<dbReference type="PROSITE" id="PS50104">
    <property type="entry name" value="TIR"/>
    <property type="match status" value="1"/>
</dbReference>
<dbReference type="Gene3D" id="3.80.10.10">
    <property type="entry name" value="Ribonuclease Inhibitor"/>
    <property type="match status" value="2"/>
</dbReference>
<evidence type="ECO:0000313" key="5">
    <source>
        <dbReference type="EMBL" id="ESR55155.1"/>
    </source>
</evidence>
<dbReference type="InterPro" id="IPR035897">
    <property type="entry name" value="Toll_tir_struct_dom_sf"/>
</dbReference>
<dbReference type="EMBL" id="KI536661">
    <property type="protein sequence ID" value="ESR55155.1"/>
    <property type="molecule type" value="Genomic_DNA"/>
</dbReference>
<evidence type="ECO:0000313" key="6">
    <source>
        <dbReference type="Proteomes" id="UP000030687"/>
    </source>
</evidence>
<dbReference type="OMA" id="NCCEGHE"/>
<dbReference type="PANTHER" id="PTHR11017:SF570">
    <property type="entry name" value="DISEASE RESISTANCE PROTEIN (TIR-NBS CLASS)-RELATED"/>
    <property type="match status" value="1"/>
</dbReference>
<organism evidence="5 6">
    <name type="scientific">Citrus clementina</name>
    <name type="common">Clementine</name>
    <name type="synonym">Citrus deliciosa x Citrus sinensis</name>
    <dbReference type="NCBI Taxonomy" id="85681"/>
    <lineage>
        <taxon>Eukaryota</taxon>
        <taxon>Viridiplantae</taxon>
        <taxon>Streptophyta</taxon>
        <taxon>Embryophyta</taxon>
        <taxon>Tracheophyta</taxon>
        <taxon>Spermatophyta</taxon>
        <taxon>Magnoliopsida</taxon>
        <taxon>eudicotyledons</taxon>
        <taxon>Gunneridae</taxon>
        <taxon>Pentapetalae</taxon>
        <taxon>rosids</taxon>
        <taxon>malvids</taxon>
        <taxon>Sapindales</taxon>
        <taxon>Rutaceae</taxon>
        <taxon>Aurantioideae</taxon>
        <taxon>Citrus</taxon>
    </lineage>
</organism>
<keyword evidence="3" id="KW-0611">Plant defense</keyword>
<dbReference type="InterPro" id="IPR044974">
    <property type="entry name" value="Disease_R_plants"/>
</dbReference>
<feature type="domain" description="TIR" evidence="4">
    <location>
        <begin position="9"/>
        <end position="150"/>
    </location>
</feature>
<dbReference type="SUPFAM" id="SSF52058">
    <property type="entry name" value="L domain-like"/>
    <property type="match status" value="1"/>
</dbReference>
<dbReference type="SUPFAM" id="SSF52200">
    <property type="entry name" value="Toll/Interleukin receptor TIR domain"/>
    <property type="match status" value="1"/>
</dbReference>
<protein>
    <recommendedName>
        <fullName evidence="4">TIR domain-containing protein</fullName>
    </recommendedName>
</protein>
<dbReference type="Pfam" id="PF23282">
    <property type="entry name" value="WHD_ROQ1"/>
    <property type="match status" value="1"/>
</dbReference>